<evidence type="ECO:0000256" key="9">
    <source>
        <dbReference type="RuleBase" id="RU004190"/>
    </source>
</evidence>
<protein>
    <recommendedName>
        <fullName evidence="3">mannose-1-phosphate guanylyltransferase</fullName>
        <ecNumber evidence="3">2.7.7.13</ecNumber>
    </recommendedName>
</protein>
<accession>A6M9C7</accession>
<evidence type="ECO:0000256" key="6">
    <source>
        <dbReference type="ARBA" id="ARBA00022741"/>
    </source>
</evidence>
<dbReference type="Pfam" id="PF22640">
    <property type="entry name" value="ManC_GMP_beta-helix"/>
    <property type="match status" value="1"/>
</dbReference>
<evidence type="ECO:0000256" key="4">
    <source>
        <dbReference type="ARBA" id="ARBA00022679"/>
    </source>
</evidence>
<keyword evidence="6" id="KW-0547">Nucleotide-binding</keyword>
<dbReference type="GO" id="GO:0004475">
    <property type="term" value="F:mannose-1-phosphate guanylyltransferase (GTP) activity"/>
    <property type="evidence" value="ECO:0007669"/>
    <property type="project" value="UniProtKB-EC"/>
</dbReference>
<dbReference type="InterPro" id="IPR054566">
    <property type="entry name" value="ManC/GMP-like_b-helix"/>
</dbReference>
<keyword evidence="7" id="KW-0342">GTP-binding</keyword>
<evidence type="ECO:0000256" key="2">
    <source>
        <dbReference type="ARBA" id="ARBA00006115"/>
    </source>
</evidence>
<dbReference type="InterPro" id="IPR006375">
    <property type="entry name" value="Man1P_GuaTrfase/Man6P_Isoase"/>
</dbReference>
<dbReference type="PANTHER" id="PTHR46390:SF1">
    <property type="entry name" value="MANNOSE-1-PHOSPHATE GUANYLYLTRANSFERASE"/>
    <property type="match status" value="1"/>
</dbReference>
<dbReference type="UniPathway" id="UPA00126">
    <property type="reaction ID" value="UER00930"/>
</dbReference>
<evidence type="ECO:0000313" key="13">
    <source>
        <dbReference type="EMBL" id="ABE98426.1"/>
    </source>
</evidence>
<proteinExistence type="inferred from homology"/>
<feature type="domain" description="Mannose-6-phosphate isomerase type II C-terminal" evidence="11">
    <location>
        <begin position="350"/>
        <end position="455"/>
    </location>
</feature>
<dbReference type="EMBL" id="DQ465248">
    <property type="protein sequence ID" value="ABE98426.1"/>
    <property type="molecule type" value="Genomic_DNA"/>
</dbReference>
<dbReference type="Pfam" id="PF01050">
    <property type="entry name" value="MannoseP_isomer"/>
    <property type="match status" value="1"/>
</dbReference>
<dbReference type="InterPro" id="IPR051161">
    <property type="entry name" value="Mannose-6P_isomerase_type2"/>
</dbReference>
<dbReference type="InterPro" id="IPR005835">
    <property type="entry name" value="NTP_transferase_dom"/>
</dbReference>
<evidence type="ECO:0000256" key="1">
    <source>
        <dbReference type="ARBA" id="ARBA00004823"/>
    </source>
</evidence>
<dbReference type="SUPFAM" id="SSF53448">
    <property type="entry name" value="Nucleotide-diphospho-sugar transferases"/>
    <property type="match status" value="1"/>
</dbReference>
<dbReference type="Pfam" id="PF00483">
    <property type="entry name" value="NTP_transferase"/>
    <property type="match status" value="1"/>
</dbReference>
<feature type="domain" description="MannoseP isomerase/GMP-like beta-helix" evidence="12">
    <location>
        <begin position="294"/>
        <end position="347"/>
    </location>
</feature>
<evidence type="ECO:0000256" key="5">
    <source>
        <dbReference type="ARBA" id="ARBA00022695"/>
    </source>
</evidence>
<dbReference type="InterPro" id="IPR011051">
    <property type="entry name" value="RmlC_Cupin_sf"/>
</dbReference>
<dbReference type="NCBIfam" id="TIGR01479">
    <property type="entry name" value="GMP_PMI"/>
    <property type="match status" value="1"/>
</dbReference>
<gene>
    <name evidence="13" type="primary">manC</name>
</gene>
<dbReference type="InterPro" id="IPR001538">
    <property type="entry name" value="Man6P_isomerase-2_C"/>
</dbReference>
<dbReference type="PANTHER" id="PTHR46390">
    <property type="entry name" value="MANNOSE-1-PHOSPHATE GUANYLYLTRANSFERASE"/>
    <property type="match status" value="1"/>
</dbReference>
<dbReference type="CDD" id="cd02509">
    <property type="entry name" value="GDP-M1P_Guanylyltransferase"/>
    <property type="match status" value="1"/>
</dbReference>
<comment type="catalytic activity">
    <reaction evidence="8">
        <text>alpha-D-mannose 1-phosphate + GTP + H(+) = GDP-alpha-D-mannose + diphosphate</text>
        <dbReference type="Rhea" id="RHEA:15229"/>
        <dbReference type="ChEBI" id="CHEBI:15378"/>
        <dbReference type="ChEBI" id="CHEBI:33019"/>
        <dbReference type="ChEBI" id="CHEBI:37565"/>
        <dbReference type="ChEBI" id="CHEBI:57527"/>
        <dbReference type="ChEBI" id="CHEBI:58409"/>
        <dbReference type="EC" id="2.7.7.13"/>
    </reaction>
</comment>
<dbReference type="GO" id="GO:0005525">
    <property type="term" value="F:GTP binding"/>
    <property type="evidence" value="ECO:0007669"/>
    <property type="project" value="UniProtKB-KW"/>
</dbReference>
<sequence length="465" mass="52621">MLFPIIMAGGTGSRLWPLSRESFPKQYLKLYGDMTMLQSTIARLNTLDCSTPLVICNEEHRFIVAEQLKKINKLDKNILLEPQGKNTAPAITLCAFAALKYAKNDEDPLLLVLAADHVIGNISSFTKSVKSALPHAHAGKLVTFGIIPTTPETGYGYIHRGEKFNDAYKVSSFTEKPDIYRAQEFLKTGEYYWNSGMFLFSAKRLLAEMEKYRPDIFSACEQAFLSPSNDLDFIRVDRDKFSLCPSESIDYAVMENTDDAIVVPMDAEWSDVGSWSSLWDISDKDVNGNAVSGDLISFNSYNNFIKAEDKLVALVGVNDLVLVHTDDAILVSSKYEVQNVKKIVEVLNQNGRDESKKHKEVYRPWGEYHYITEAEKYNVRRVLINPGQKISTQTHNHRSEHWVIVSGIAKITINNDINIIKENESIYIPPGTMHTIENSEMFPLEIIEIQTGQLLMKMTLFVLKL</sequence>
<dbReference type="GO" id="GO:0009298">
    <property type="term" value="P:GDP-mannose biosynthetic process"/>
    <property type="evidence" value="ECO:0007669"/>
    <property type="project" value="UniProtKB-UniPathway"/>
</dbReference>
<comment type="similarity">
    <text evidence="2 9">Belongs to the mannose-6-phosphate isomerase type 2 family.</text>
</comment>
<dbReference type="Gene3D" id="3.90.550.10">
    <property type="entry name" value="Spore Coat Polysaccharide Biosynthesis Protein SpsA, Chain A"/>
    <property type="match status" value="1"/>
</dbReference>
<reference evidence="13" key="1">
    <citation type="journal article" date="2007" name="Mol. Cell. Probes">
        <title>Sequencing and analysis of the Escherichia coli serogroup O117, O126, and O146 O-antigen gene clusters and development of PCR assays targeting serogroup O117-, O126-, and O146-specific DNA sequences.</title>
        <authorList>
            <person name="Liu Y."/>
            <person name="Debroy C."/>
            <person name="Fratamico P."/>
        </authorList>
    </citation>
    <scope>NUCLEOTIDE SEQUENCE</scope>
    <source>
        <strain evidence="13">O126</strain>
    </source>
</reference>
<feature type="domain" description="Nucleotidyl transferase" evidence="10">
    <location>
        <begin position="4"/>
        <end position="285"/>
    </location>
</feature>
<dbReference type="AlphaFoldDB" id="A6M9C7"/>
<dbReference type="SUPFAM" id="SSF51182">
    <property type="entry name" value="RmlC-like cupins"/>
    <property type="match status" value="1"/>
</dbReference>
<evidence type="ECO:0000256" key="8">
    <source>
        <dbReference type="ARBA" id="ARBA00047343"/>
    </source>
</evidence>
<keyword evidence="4 13" id="KW-0808">Transferase</keyword>
<dbReference type="GO" id="GO:0000271">
    <property type="term" value="P:polysaccharide biosynthetic process"/>
    <property type="evidence" value="ECO:0007669"/>
    <property type="project" value="InterPro"/>
</dbReference>
<dbReference type="EC" id="2.7.7.13" evidence="3"/>
<dbReference type="FunFam" id="3.90.550.10:FF:000046">
    <property type="entry name" value="Mannose-1-phosphate guanylyltransferase (GDP)"/>
    <property type="match status" value="1"/>
</dbReference>
<dbReference type="InterPro" id="IPR049577">
    <property type="entry name" value="GMPP_N"/>
</dbReference>
<dbReference type="Gene3D" id="2.60.120.10">
    <property type="entry name" value="Jelly Rolls"/>
    <property type="match status" value="1"/>
</dbReference>
<comment type="pathway">
    <text evidence="1">Nucleotide-sugar biosynthesis; GDP-alpha-D-mannose biosynthesis; GDP-alpha-D-mannose from alpha-D-mannose 1-phosphate (GTP route): step 1/1.</text>
</comment>
<evidence type="ECO:0000259" key="10">
    <source>
        <dbReference type="Pfam" id="PF00483"/>
    </source>
</evidence>
<evidence type="ECO:0000256" key="3">
    <source>
        <dbReference type="ARBA" id="ARBA00012387"/>
    </source>
</evidence>
<dbReference type="InterPro" id="IPR014710">
    <property type="entry name" value="RmlC-like_jellyroll"/>
</dbReference>
<name>A6M9C7_ECOLX</name>
<dbReference type="InterPro" id="IPR029044">
    <property type="entry name" value="Nucleotide-diphossugar_trans"/>
</dbReference>
<evidence type="ECO:0000256" key="7">
    <source>
        <dbReference type="ARBA" id="ARBA00023134"/>
    </source>
</evidence>
<organism evidence="13">
    <name type="scientific">Escherichia coli</name>
    <dbReference type="NCBI Taxonomy" id="562"/>
    <lineage>
        <taxon>Bacteria</taxon>
        <taxon>Pseudomonadati</taxon>
        <taxon>Pseudomonadota</taxon>
        <taxon>Gammaproteobacteria</taxon>
        <taxon>Enterobacterales</taxon>
        <taxon>Enterobacteriaceae</taxon>
        <taxon>Escherichia</taxon>
    </lineage>
</organism>
<evidence type="ECO:0000259" key="11">
    <source>
        <dbReference type="Pfam" id="PF01050"/>
    </source>
</evidence>
<dbReference type="CDD" id="cd02213">
    <property type="entry name" value="cupin_PMI_typeII_C"/>
    <property type="match status" value="1"/>
</dbReference>
<evidence type="ECO:0000259" key="12">
    <source>
        <dbReference type="Pfam" id="PF22640"/>
    </source>
</evidence>
<keyword evidence="5 13" id="KW-0548">Nucleotidyltransferase</keyword>